<comment type="caution">
    <text evidence="1">The sequence shown here is derived from an EMBL/GenBank/DDBJ whole genome shotgun (WGS) entry which is preliminary data.</text>
</comment>
<dbReference type="AlphaFoldDB" id="A0A150IN10"/>
<dbReference type="Proteomes" id="UP000075578">
    <property type="component" value="Unassembled WGS sequence"/>
</dbReference>
<evidence type="ECO:0000313" key="1">
    <source>
        <dbReference type="EMBL" id="KYC46399.1"/>
    </source>
</evidence>
<dbReference type="EMBL" id="LNGD01000216">
    <property type="protein sequence ID" value="KYC46399.1"/>
    <property type="molecule type" value="Genomic_DNA"/>
</dbReference>
<sequence length="94" mass="10979">MFTFVDEKFEERFSDFVLDRIDDCLMKAVLPQDEKQKLSECSQKICEAVKPELWETYLTWEKLSNEKAGLEQEACYRQGFSDGIKFVLGGLINE</sequence>
<accession>A0A150IN10</accession>
<organism evidence="1 2">
    <name type="scientific">Candidatus Methanofastidiosum methylothiophilum</name>
    <dbReference type="NCBI Taxonomy" id="1705564"/>
    <lineage>
        <taxon>Archaea</taxon>
        <taxon>Methanobacteriati</taxon>
        <taxon>Methanobacteriota</taxon>
        <taxon>Stenosarchaea group</taxon>
        <taxon>Candidatus Methanofastidiosia</taxon>
        <taxon>Candidatus Methanofastidiosales</taxon>
        <taxon>Candidatus Methanofastidiosaceae</taxon>
        <taxon>Candidatus Methanofastidiosum</taxon>
    </lineage>
</organism>
<protein>
    <submittedName>
        <fullName evidence="1">Uncharacterized protein</fullName>
    </submittedName>
</protein>
<name>A0A150IN10_9EURY</name>
<evidence type="ECO:0000313" key="2">
    <source>
        <dbReference type="Proteomes" id="UP000075578"/>
    </source>
</evidence>
<proteinExistence type="predicted"/>
<gene>
    <name evidence="1" type="ORF">AMQ74_01845</name>
</gene>
<reference evidence="1 2" key="1">
    <citation type="journal article" date="2016" name="ISME J.">
        <title>Chasing the elusive Euryarchaeota class WSA2: genomes reveal a uniquely fastidious methyl-reducing methanogen.</title>
        <authorList>
            <person name="Nobu M.K."/>
            <person name="Narihiro T."/>
            <person name="Kuroda K."/>
            <person name="Mei R."/>
            <person name="Liu W.T."/>
        </authorList>
    </citation>
    <scope>NUCLEOTIDE SEQUENCE [LARGE SCALE GENOMIC DNA]</scope>
    <source>
        <strain evidence="1">U1lsi0528_Bin089</strain>
    </source>
</reference>